<comment type="caution">
    <text evidence="4">The sequence shown here is derived from an EMBL/GenBank/DDBJ whole genome shotgun (WGS) entry which is preliminary data.</text>
</comment>
<dbReference type="EMBL" id="JAGGMS010000001">
    <property type="protein sequence ID" value="MBP2181346.1"/>
    <property type="molecule type" value="Genomic_DNA"/>
</dbReference>
<dbReference type="EC" id="3.2.2.8" evidence="4"/>
<dbReference type="Gene3D" id="3.90.245.10">
    <property type="entry name" value="Ribonucleoside hydrolase-like"/>
    <property type="match status" value="1"/>
</dbReference>
<evidence type="ECO:0000256" key="2">
    <source>
        <dbReference type="ARBA" id="ARBA00023295"/>
    </source>
</evidence>
<evidence type="ECO:0000259" key="3">
    <source>
        <dbReference type="Pfam" id="PF01156"/>
    </source>
</evidence>
<dbReference type="Pfam" id="PF01156">
    <property type="entry name" value="IU_nuc_hydro"/>
    <property type="match status" value="1"/>
</dbReference>
<dbReference type="Proteomes" id="UP000741013">
    <property type="component" value="Unassembled WGS sequence"/>
</dbReference>
<organism evidence="4 5">
    <name type="scientific">Amycolatopsis magusensis</name>
    <dbReference type="NCBI Taxonomy" id="882444"/>
    <lineage>
        <taxon>Bacteria</taxon>
        <taxon>Bacillati</taxon>
        <taxon>Actinomycetota</taxon>
        <taxon>Actinomycetes</taxon>
        <taxon>Pseudonocardiales</taxon>
        <taxon>Pseudonocardiaceae</taxon>
        <taxon>Amycolatopsis</taxon>
    </lineage>
</organism>
<dbReference type="PANTHER" id="PTHR12304">
    <property type="entry name" value="INOSINE-URIDINE PREFERRING NUCLEOSIDE HYDROLASE"/>
    <property type="match status" value="1"/>
</dbReference>
<accession>A0ABS4PRV2</accession>
<sequence length="316" mass="32978">MARRLILDVDTGTDDAVAIMHAALHPDLELLGVTTVSGNVGLANTTDNTLRVLDVIGRSDMPVYAGLAHPIARRGFPGQKHYERDTARDMHGTSLPLPEARSQAQDVTAVEYLLETLRSATEQLTLVPVGPLSNIATVLAIDPSLVDAVDELVVMGGAHAHGNVTASAEFNIWADPEAAAMVFSAGFERLTLVPLDATHQALVTRANCAAMAALGTPAGAAAADLITRRIDAYSAGSGISATDAAPVHDAVCTAYLVRPDIVSTQHVHVTVDTESTLTVGRTVMDTRPNATGTPNAHVAFSAHAATLVAELTNTFS</sequence>
<evidence type="ECO:0000313" key="4">
    <source>
        <dbReference type="EMBL" id="MBP2181346.1"/>
    </source>
</evidence>
<feature type="domain" description="Inosine/uridine-preferring nucleoside hydrolase" evidence="3">
    <location>
        <begin position="5"/>
        <end position="305"/>
    </location>
</feature>
<reference evidence="4 5" key="1">
    <citation type="submission" date="2021-03" db="EMBL/GenBank/DDBJ databases">
        <title>Sequencing the genomes of 1000 actinobacteria strains.</title>
        <authorList>
            <person name="Klenk H.-P."/>
        </authorList>
    </citation>
    <scope>NUCLEOTIDE SEQUENCE [LARGE SCALE GENOMIC DNA]</scope>
    <source>
        <strain evidence="4 5">DSM 45510</strain>
    </source>
</reference>
<dbReference type="InterPro" id="IPR036452">
    <property type="entry name" value="Ribo_hydro-like"/>
</dbReference>
<dbReference type="GO" id="GO:0008477">
    <property type="term" value="F:purine nucleosidase activity"/>
    <property type="evidence" value="ECO:0007669"/>
    <property type="project" value="UniProtKB-EC"/>
</dbReference>
<dbReference type="GO" id="GO:0050263">
    <property type="term" value="F:ribosylpyrimidine nucleosidase activity"/>
    <property type="evidence" value="ECO:0007669"/>
    <property type="project" value="UniProtKB-EC"/>
</dbReference>
<keyword evidence="2 4" id="KW-0326">Glycosidase</keyword>
<dbReference type="InterPro" id="IPR023186">
    <property type="entry name" value="IUNH"/>
</dbReference>
<evidence type="ECO:0000256" key="1">
    <source>
        <dbReference type="ARBA" id="ARBA00022801"/>
    </source>
</evidence>
<dbReference type="SUPFAM" id="SSF53590">
    <property type="entry name" value="Nucleoside hydrolase"/>
    <property type="match status" value="1"/>
</dbReference>
<name>A0ABS4PRV2_9PSEU</name>
<keyword evidence="5" id="KW-1185">Reference proteome</keyword>
<protein>
    <submittedName>
        <fullName evidence="4">Purine nucleosidase/ribosylpyrimidine nucleosidase</fullName>
        <ecNumber evidence="4">3.2.2.1</ecNumber>
        <ecNumber evidence="4">3.2.2.8</ecNumber>
    </submittedName>
</protein>
<dbReference type="InterPro" id="IPR001910">
    <property type="entry name" value="Inosine/uridine_hydrolase_dom"/>
</dbReference>
<keyword evidence="1 4" id="KW-0378">Hydrolase</keyword>
<dbReference type="PANTHER" id="PTHR12304:SF4">
    <property type="entry name" value="URIDINE NUCLEOSIDASE"/>
    <property type="match status" value="1"/>
</dbReference>
<proteinExistence type="predicted"/>
<dbReference type="InterPro" id="IPR015910">
    <property type="entry name" value="I/U_nuclsd_hydro_CS"/>
</dbReference>
<evidence type="ECO:0000313" key="5">
    <source>
        <dbReference type="Proteomes" id="UP000741013"/>
    </source>
</evidence>
<dbReference type="EC" id="3.2.2.1" evidence="4"/>
<dbReference type="PROSITE" id="PS01247">
    <property type="entry name" value="IUNH"/>
    <property type="match status" value="1"/>
</dbReference>
<gene>
    <name evidence="4" type="ORF">JOM49_002872</name>
</gene>
<dbReference type="RefSeq" id="WP_209664779.1">
    <property type="nucleotide sequence ID" value="NZ_JAGGMS010000001.1"/>
</dbReference>